<dbReference type="AlphaFoldDB" id="M2YA21"/>
<evidence type="ECO:0000313" key="5">
    <source>
        <dbReference type="EMBL" id="EME69876.1"/>
    </source>
</evidence>
<dbReference type="PANTHER" id="PTHR30055">
    <property type="entry name" value="HTH-TYPE TRANSCRIPTIONAL REGULATOR RUTR"/>
    <property type="match status" value="1"/>
</dbReference>
<feature type="domain" description="HTH tetR-type" evidence="4">
    <location>
        <begin position="34"/>
        <end position="93"/>
    </location>
</feature>
<dbReference type="PATRIC" id="fig|1244869.3.peg.2293"/>
<dbReference type="Gene3D" id="1.10.357.10">
    <property type="entry name" value="Tetracycline Repressor, domain 2"/>
    <property type="match status" value="1"/>
</dbReference>
<name>M2YA21_9PROT</name>
<dbReference type="PRINTS" id="PR00455">
    <property type="entry name" value="HTHTETR"/>
</dbReference>
<comment type="caution">
    <text evidence="5">The sequence shown here is derived from an EMBL/GenBank/DDBJ whole genome shotgun (WGS) entry which is preliminary data.</text>
</comment>
<keyword evidence="1 2" id="KW-0238">DNA-binding</keyword>
<evidence type="ECO:0000256" key="2">
    <source>
        <dbReference type="PROSITE-ProRule" id="PRU00335"/>
    </source>
</evidence>
<dbReference type="InterPro" id="IPR050109">
    <property type="entry name" value="HTH-type_TetR-like_transc_reg"/>
</dbReference>
<accession>M2YA21</accession>
<keyword evidence="6" id="KW-1185">Reference proteome</keyword>
<evidence type="ECO:0000313" key="6">
    <source>
        <dbReference type="Proteomes" id="UP000011744"/>
    </source>
</evidence>
<reference evidence="5 6" key="1">
    <citation type="journal article" date="2014" name="Genome Announc.">
        <title>Draft Genome Sequence of Magnetospirillum sp. Strain SO-1, a Freshwater Magnetotactic Bacterium Isolated from the Ol'khovka River, Russia.</title>
        <authorList>
            <person name="Grouzdev D.S."/>
            <person name="Dziuba M.V."/>
            <person name="Sukhacheva M.S."/>
            <person name="Mardanov A.V."/>
            <person name="Beletskiy A.V."/>
            <person name="Kuznetsov B.B."/>
            <person name="Skryabin K.G."/>
        </authorList>
    </citation>
    <scope>NUCLEOTIDE SEQUENCE [LARGE SCALE GENOMIC DNA]</scope>
    <source>
        <strain evidence="5 6">SO-1</strain>
    </source>
</reference>
<dbReference type="eggNOG" id="COG1309">
    <property type="taxonomic scope" value="Bacteria"/>
</dbReference>
<dbReference type="SUPFAM" id="SSF46689">
    <property type="entry name" value="Homeodomain-like"/>
    <property type="match status" value="1"/>
</dbReference>
<dbReference type="STRING" id="1244869.H261_11364"/>
<sequence length="234" mass="26777">MMDSSAAGLAPAFNRERPHPIPSDDRVRRRLPRKEREKLIIAEAIRFFAEVGFEGQTRALADRLGVTQPLLYRYFPDKDALIERVYKEVFLNAWEPAWLETLQDRSRPLVDRLTDFYLAYTRANFSYERVRLFMFAGLKDGSIASRYMLHVRDQLFVPLCRELRAELGIGTDAPISLEEIEMAAGLHGAIAYVGVRRWVYHAQTPPDLGPVFTELVRTYLAGVGDSYRRLAPAG</sequence>
<dbReference type="PANTHER" id="PTHR30055:SF181">
    <property type="entry name" value="BLR6905 PROTEIN"/>
    <property type="match status" value="1"/>
</dbReference>
<evidence type="ECO:0000256" key="3">
    <source>
        <dbReference type="SAM" id="MobiDB-lite"/>
    </source>
</evidence>
<proteinExistence type="predicted"/>
<dbReference type="InterPro" id="IPR009057">
    <property type="entry name" value="Homeodomain-like_sf"/>
</dbReference>
<dbReference type="Pfam" id="PF00440">
    <property type="entry name" value="TetR_N"/>
    <property type="match status" value="1"/>
</dbReference>
<dbReference type="RefSeq" id="WP_008617544.1">
    <property type="nucleotide sequence ID" value="NZ_AONQ01000026.1"/>
</dbReference>
<gene>
    <name evidence="5" type="ORF">H261_11364</name>
</gene>
<feature type="compositionally biased region" description="Basic and acidic residues" evidence="3">
    <location>
        <begin position="14"/>
        <end position="27"/>
    </location>
</feature>
<protein>
    <recommendedName>
        <fullName evidence="4">HTH tetR-type domain-containing protein</fullName>
    </recommendedName>
</protein>
<feature type="region of interest" description="Disordered" evidence="3">
    <location>
        <begin position="1"/>
        <end position="28"/>
    </location>
</feature>
<dbReference type="EMBL" id="AONQ01000026">
    <property type="protein sequence ID" value="EME69876.1"/>
    <property type="molecule type" value="Genomic_DNA"/>
</dbReference>
<feature type="DNA-binding region" description="H-T-H motif" evidence="2">
    <location>
        <begin position="56"/>
        <end position="75"/>
    </location>
</feature>
<evidence type="ECO:0000256" key="1">
    <source>
        <dbReference type="ARBA" id="ARBA00023125"/>
    </source>
</evidence>
<dbReference type="Proteomes" id="UP000011744">
    <property type="component" value="Unassembled WGS sequence"/>
</dbReference>
<dbReference type="GO" id="GO:0000976">
    <property type="term" value="F:transcription cis-regulatory region binding"/>
    <property type="evidence" value="ECO:0007669"/>
    <property type="project" value="TreeGrafter"/>
</dbReference>
<dbReference type="InterPro" id="IPR001647">
    <property type="entry name" value="HTH_TetR"/>
</dbReference>
<organism evidence="5 6">
    <name type="scientific">Paramagnetospirillum caucaseum</name>
    <dbReference type="NCBI Taxonomy" id="1244869"/>
    <lineage>
        <taxon>Bacteria</taxon>
        <taxon>Pseudomonadati</taxon>
        <taxon>Pseudomonadota</taxon>
        <taxon>Alphaproteobacteria</taxon>
        <taxon>Rhodospirillales</taxon>
        <taxon>Magnetospirillaceae</taxon>
        <taxon>Paramagnetospirillum</taxon>
    </lineage>
</organism>
<evidence type="ECO:0000259" key="4">
    <source>
        <dbReference type="PROSITE" id="PS50977"/>
    </source>
</evidence>
<dbReference type="GO" id="GO:0003700">
    <property type="term" value="F:DNA-binding transcription factor activity"/>
    <property type="evidence" value="ECO:0007669"/>
    <property type="project" value="TreeGrafter"/>
</dbReference>
<dbReference type="PROSITE" id="PS50977">
    <property type="entry name" value="HTH_TETR_2"/>
    <property type="match status" value="1"/>
</dbReference>